<dbReference type="PANTHER" id="PTHR11525:SF0">
    <property type="entry name" value="FARNESYL PYROPHOSPHATE SYNTHASE"/>
    <property type="match status" value="1"/>
</dbReference>
<dbReference type="GO" id="GO:0004337">
    <property type="term" value="F:(2E,6E)-farnesyl diphosphate synthase activity"/>
    <property type="evidence" value="ECO:0007669"/>
    <property type="project" value="TreeGrafter"/>
</dbReference>
<reference evidence="4" key="1">
    <citation type="submission" date="2021-02" db="EMBL/GenBank/DDBJ databases">
        <authorList>
            <person name="Nowell W R."/>
        </authorList>
    </citation>
    <scope>NUCLEOTIDE SEQUENCE</scope>
</reference>
<gene>
    <name evidence="4" type="ORF">SEV965_LOCUS17811</name>
</gene>
<dbReference type="GO" id="GO:0046872">
    <property type="term" value="F:metal ion binding"/>
    <property type="evidence" value="ECO:0007669"/>
    <property type="project" value="UniProtKB-KW"/>
</dbReference>
<proteinExistence type="predicted"/>
<dbReference type="GO" id="GO:0004161">
    <property type="term" value="F:dimethylallyltranstransferase activity"/>
    <property type="evidence" value="ECO:0007669"/>
    <property type="project" value="TreeGrafter"/>
</dbReference>
<dbReference type="Gene3D" id="1.10.600.10">
    <property type="entry name" value="Farnesyl Diphosphate Synthase"/>
    <property type="match status" value="1"/>
</dbReference>
<dbReference type="Proteomes" id="UP000663889">
    <property type="component" value="Unassembled WGS sequence"/>
</dbReference>
<organism evidence="4 5">
    <name type="scientific">Rotaria sordida</name>
    <dbReference type="NCBI Taxonomy" id="392033"/>
    <lineage>
        <taxon>Eukaryota</taxon>
        <taxon>Metazoa</taxon>
        <taxon>Spiralia</taxon>
        <taxon>Gnathifera</taxon>
        <taxon>Rotifera</taxon>
        <taxon>Eurotatoria</taxon>
        <taxon>Bdelloidea</taxon>
        <taxon>Philodinida</taxon>
        <taxon>Philodinidae</taxon>
        <taxon>Rotaria</taxon>
    </lineage>
</organism>
<dbReference type="SUPFAM" id="SSF48576">
    <property type="entry name" value="Terpenoid synthases"/>
    <property type="match status" value="1"/>
</dbReference>
<keyword evidence="3" id="KW-0460">Magnesium</keyword>
<keyword evidence="2" id="KW-0479">Metal-binding</keyword>
<keyword evidence="1" id="KW-0808">Transferase</keyword>
<evidence type="ECO:0000256" key="2">
    <source>
        <dbReference type="ARBA" id="ARBA00022723"/>
    </source>
</evidence>
<evidence type="ECO:0000313" key="5">
    <source>
        <dbReference type="Proteomes" id="UP000663889"/>
    </source>
</evidence>
<dbReference type="GO" id="GO:0045337">
    <property type="term" value="P:farnesyl diphosphate biosynthetic process"/>
    <property type="evidence" value="ECO:0007669"/>
    <property type="project" value="TreeGrafter"/>
</dbReference>
<dbReference type="AlphaFoldDB" id="A0A814RVT7"/>
<name>A0A814RVT7_9BILA</name>
<dbReference type="GO" id="GO:0005737">
    <property type="term" value="C:cytoplasm"/>
    <property type="evidence" value="ECO:0007669"/>
    <property type="project" value="TreeGrafter"/>
</dbReference>
<evidence type="ECO:0000313" key="4">
    <source>
        <dbReference type="EMBL" id="CAF1138606.1"/>
    </source>
</evidence>
<protein>
    <submittedName>
        <fullName evidence="4">Uncharacterized protein</fullName>
    </submittedName>
</protein>
<dbReference type="InterPro" id="IPR008949">
    <property type="entry name" value="Isoprenoid_synthase_dom_sf"/>
</dbReference>
<dbReference type="EMBL" id="CAJNOU010001033">
    <property type="protein sequence ID" value="CAF1138606.1"/>
    <property type="molecule type" value="Genomic_DNA"/>
</dbReference>
<evidence type="ECO:0000256" key="1">
    <source>
        <dbReference type="ARBA" id="ARBA00022679"/>
    </source>
</evidence>
<comment type="caution">
    <text evidence="4">The sequence shown here is derived from an EMBL/GenBank/DDBJ whole genome shotgun (WGS) entry which is preliminary data.</text>
</comment>
<dbReference type="InterPro" id="IPR039702">
    <property type="entry name" value="FPS1-like"/>
</dbReference>
<accession>A0A814RVT7</accession>
<evidence type="ECO:0000256" key="3">
    <source>
        <dbReference type="ARBA" id="ARBA00022842"/>
    </source>
</evidence>
<sequence length="83" mass="10149">MKLLKDNNIKRKILRDNYGYDDENKVQCVKNIYEELNLKEIYQQYEEKTYENLIKRINQANFNSKQLEQLLKQILDSIHARNK</sequence>
<dbReference type="PANTHER" id="PTHR11525">
    <property type="entry name" value="FARNESYL-PYROPHOSPHATE SYNTHETASE"/>
    <property type="match status" value="1"/>
</dbReference>